<dbReference type="FunCoup" id="A0A6P7LRH4">
    <property type="interactions" value="928"/>
</dbReference>
<dbReference type="GO" id="GO:0005634">
    <property type="term" value="C:nucleus"/>
    <property type="evidence" value="ECO:0007669"/>
    <property type="project" value="TreeGrafter"/>
</dbReference>
<proteinExistence type="predicted"/>
<organism evidence="2 3">
    <name type="scientific">Betta splendens</name>
    <name type="common">Siamese fighting fish</name>
    <dbReference type="NCBI Taxonomy" id="158456"/>
    <lineage>
        <taxon>Eukaryota</taxon>
        <taxon>Metazoa</taxon>
        <taxon>Chordata</taxon>
        <taxon>Craniata</taxon>
        <taxon>Vertebrata</taxon>
        <taxon>Euteleostomi</taxon>
        <taxon>Actinopterygii</taxon>
        <taxon>Neopterygii</taxon>
        <taxon>Teleostei</taxon>
        <taxon>Neoteleostei</taxon>
        <taxon>Acanthomorphata</taxon>
        <taxon>Anabantaria</taxon>
        <taxon>Anabantiformes</taxon>
        <taxon>Anabantoidei</taxon>
        <taxon>Osphronemidae</taxon>
        <taxon>Betta</taxon>
    </lineage>
</organism>
<sequence length="226" mass="25512">MFRKSKSKVLVEYASEEDDVSWHCHRSRKNKDIEGEEEEEEAVSSVSKEAKVKKIMSKKERREKKMFSSKDDEHFLLTGVKAADRRGSHKKIKDDEKEKEKKDKPEKGSCFWESVTTTMRQISPSKKAEKIEGWDPAEAATDEDLGEKSPKEDSQVPFPDPLGVPLELASWGGRGLEEDSSRYANLSDSKDSTAGVRWTARAKVKLAGISRISRGIASESAWEGFK</sequence>
<feature type="compositionally biased region" description="Polar residues" evidence="1">
    <location>
        <begin position="114"/>
        <end position="124"/>
    </location>
</feature>
<reference evidence="3" key="1">
    <citation type="submission" date="2025-08" db="UniProtKB">
        <authorList>
            <consortium name="RefSeq"/>
        </authorList>
    </citation>
    <scope>IDENTIFICATION</scope>
</reference>
<dbReference type="GO" id="GO:0005829">
    <property type="term" value="C:cytosol"/>
    <property type="evidence" value="ECO:0007669"/>
    <property type="project" value="TreeGrafter"/>
</dbReference>
<gene>
    <name evidence="3" type="primary">si:ch211-225h24.2</name>
</gene>
<feature type="region of interest" description="Disordered" evidence="1">
    <location>
        <begin position="78"/>
        <end position="164"/>
    </location>
</feature>
<feature type="region of interest" description="Disordered" evidence="1">
    <location>
        <begin position="50"/>
        <end position="69"/>
    </location>
</feature>
<dbReference type="Pfam" id="PF15683">
    <property type="entry name" value="TDRP"/>
    <property type="match status" value="1"/>
</dbReference>
<dbReference type="OrthoDB" id="9634112at2759"/>
<dbReference type="AlphaFoldDB" id="A0A6P7LRH4"/>
<evidence type="ECO:0000256" key="1">
    <source>
        <dbReference type="SAM" id="MobiDB-lite"/>
    </source>
</evidence>
<dbReference type="GO" id="GO:0007283">
    <property type="term" value="P:spermatogenesis"/>
    <property type="evidence" value="ECO:0007669"/>
    <property type="project" value="InterPro"/>
</dbReference>
<dbReference type="RefSeq" id="XP_028996845.1">
    <property type="nucleotide sequence ID" value="XM_029141012.3"/>
</dbReference>
<keyword evidence="2" id="KW-1185">Reference proteome</keyword>
<feature type="compositionally biased region" description="Basic and acidic residues" evidence="1">
    <location>
        <begin position="82"/>
        <end position="107"/>
    </location>
</feature>
<dbReference type="InParanoid" id="A0A6P7LRH4"/>
<evidence type="ECO:0000313" key="2">
    <source>
        <dbReference type="Proteomes" id="UP000515150"/>
    </source>
</evidence>
<evidence type="ECO:0000313" key="3">
    <source>
        <dbReference type="RefSeq" id="XP_028996845.1"/>
    </source>
</evidence>
<dbReference type="GeneID" id="114849487"/>
<accession>A0A6P7LRH4</accession>
<dbReference type="PANTHER" id="PTHR35663">
    <property type="entry name" value="TESTIS DEVELOPMENT-RELATED PROTEIN-RELATED"/>
    <property type="match status" value="1"/>
</dbReference>
<dbReference type="PANTHER" id="PTHR35663:SF1">
    <property type="entry name" value="TESTIS DEVELOPMENT-RELATED PROTEIN"/>
    <property type="match status" value="1"/>
</dbReference>
<protein>
    <submittedName>
        <fullName evidence="3">Uncharacterized protein si:ch211-225h24.2</fullName>
    </submittedName>
</protein>
<dbReference type="Proteomes" id="UP000515150">
    <property type="component" value="Chromosome 24"/>
</dbReference>
<dbReference type="KEGG" id="bspl:114849487"/>
<dbReference type="InterPro" id="IPR031399">
    <property type="entry name" value="TDRP"/>
</dbReference>
<name>A0A6P7LRH4_BETSP</name>